<evidence type="ECO:0000313" key="1">
    <source>
        <dbReference type="EMBL" id="KAI3371066.1"/>
    </source>
</evidence>
<reference evidence="1" key="1">
    <citation type="submission" date="2022-04" db="EMBL/GenBank/DDBJ databases">
        <title>Jade perch genome.</title>
        <authorList>
            <person name="Chao B."/>
        </authorList>
    </citation>
    <scope>NUCLEOTIDE SEQUENCE</scope>
    <source>
        <strain evidence="1">CB-2022</strain>
    </source>
</reference>
<name>A0ACB8WTD8_9TELE</name>
<proteinExistence type="predicted"/>
<dbReference type="Proteomes" id="UP000831701">
    <property type="component" value="Chromosome 6"/>
</dbReference>
<evidence type="ECO:0000313" key="2">
    <source>
        <dbReference type="Proteomes" id="UP000831701"/>
    </source>
</evidence>
<organism evidence="1 2">
    <name type="scientific">Scortum barcoo</name>
    <name type="common">barcoo grunter</name>
    <dbReference type="NCBI Taxonomy" id="214431"/>
    <lineage>
        <taxon>Eukaryota</taxon>
        <taxon>Metazoa</taxon>
        <taxon>Chordata</taxon>
        <taxon>Craniata</taxon>
        <taxon>Vertebrata</taxon>
        <taxon>Euteleostomi</taxon>
        <taxon>Actinopterygii</taxon>
        <taxon>Neopterygii</taxon>
        <taxon>Teleostei</taxon>
        <taxon>Neoteleostei</taxon>
        <taxon>Acanthomorphata</taxon>
        <taxon>Eupercaria</taxon>
        <taxon>Centrarchiformes</taxon>
        <taxon>Terapontoidei</taxon>
        <taxon>Terapontidae</taxon>
        <taxon>Scortum</taxon>
    </lineage>
</organism>
<comment type="caution">
    <text evidence="1">The sequence shown here is derived from an EMBL/GenBank/DDBJ whole genome shotgun (WGS) entry which is preliminary data.</text>
</comment>
<keyword evidence="2" id="KW-1185">Reference proteome</keyword>
<protein>
    <submittedName>
        <fullName evidence="1">Uncharacterized protein</fullName>
    </submittedName>
</protein>
<gene>
    <name evidence="1" type="ORF">L3Q82_023708</name>
</gene>
<accession>A0ACB8WTD8</accession>
<dbReference type="EMBL" id="CM041536">
    <property type="protein sequence ID" value="KAI3371066.1"/>
    <property type="molecule type" value="Genomic_DNA"/>
</dbReference>
<sequence>MSIPVVDFGAYSLDRKDVLLDEPTHSLSQELRKAFVDVGFVFLTNTGVTQEEVDRAMEVSKKFFLQPDELKRPFRRGNFANSPNHGWVSLETESLNPRRPGDLKEAFNSSSLHPDIKWPSGAALGFQEIQTSFFLRCKELSLRVLRVMAHSLGLDPEVFLSAHRFIGCEVVRDVYAQVPEAGDHFHGSPSDVQGRGEVSAPSEVHDHLLGLLHVDKEVVLSAPTLQLFHLLPVVGLVVVSDPSHHSCVIRETSRIRQLGCIAEQSCVSRVNRRGLSTQPWGELVLRVMEEEETSWILTDCGLSVRKSRTQLHRVKLISPSVVSFWTRVCEEMASSVDLFLPICILVRVHSDVDAVLDVGHDQSLEALHDYRGEGYRPIVIQACHCGRFGDGDDHVAVFRQVGTAACWREVLKMSVSTSADENGTTLRSLYYPPVNSEKAKEGQLRCGEHSDYGSITLLFQNNEGLQVRRRSGEFICVPTIPGAILINIADLMQRWTADVFVSVLHRVLLPPAGDSSTRQSLAFFVHPDDEALITCCDGSNKYPPVTAGAYLIKRLSDTYGQG</sequence>